<accession>A0AAV2QB71</accession>
<dbReference type="InterPro" id="IPR052107">
    <property type="entry name" value="HEAT6"/>
</dbReference>
<evidence type="ECO:0000313" key="2">
    <source>
        <dbReference type="Proteomes" id="UP001497623"/>
    </source>
</evidence>
<dbReference type="EMBL" id="CAXKWB010005244">
    <property type="protein sequence ID" value="CAL4077472.1"/>
    <property type="molecule type" value="Genomic_DNA"/>
</dbReference>
<dbReference type="AlphaFoldDB" id="A0AAV2QB71"/>
<sequence length="241" mass="27356">MYTPYIMCYYYGINYINISGNVTRYLSMTQVQSSNLSPLVSRSIDTLLTCATAGNNMKTRWNACHALGNILSSGKMPIEKMAWKSRFLTVKFLKGQNFKIIFNVRIQACSAVCGLPRREDYGGEYFTLWRMLLTGLDNAQNIPDYQEIRHRDELINQISLGISQLTMLLKLSDCGPLRELLELHKDMAAPLMKKAQQELTPEKAQHALKAQSHIQDLLLTDALTEAQEQALNILKDLTECT</sequence>
<proteinExistence type="predicted"/>
<evidence type="ECO:0008006" key="3">
    <source>
        <dbReference type="Google" id="ProtNLM"/>
    </source>
</evidence>
<dbReference type="PANTHER" id="PTHR13366">
    <property type="entry name" value="MALARIA ANTIGEN-RELATED"/>
    <property type="match status" value="1"/>
</dbReference>
<name>A0AAV2QB71_MEGNR</name>
<dbReference type="PANTHER" id="PTHR13366:SF0">
    <property type="entry name" value="HEAT REPEAT-CONTAINING PROTEIN 6"/>
    <property type="match status" value="1"/>
</dbReference>
<evidence type="ECO:0000313" key="1">
    <source>
        <dbReference type="EMBL" id="CAL4077472.1"/>
    </source>
</evidence>
<protein>
    <recommendedName>
        <fullName evidence="3">HEAT repeat-containing protein 6</fullName>
    </recommendedName>
</protein>
<reference evidence="1 2" key="1">
    <citation type="submission" date="2024-05" db="EMBL/GenBank/DDBJ databases">
        <authorList>
            <person name="Wallberg A."/>
        </authorList>
    </citation>
    <scope>NUCLEOTIDE SEQUENCE [LARGE SCALE GENOMIC DNA]</scope>
</reference>
<keyword evidence="2" id="KW-1185">Reference proteome</keyword>
<comment type="caution">
    <text evidence="1">The sequence shown here is derived from an EMBL/GenBank/DDBJ whole genome shotgun (WGS) entry which is preliminary data.</text>
</comment>
<gene>
    <name evidence="1" type="ORF">MNOR_LOCUS10412</name>
</gene>
<dbReference type="Proteomes" id="UP001497623">
    <property type="component" value="Unassembled WGS sequence"/>
</dbReference>
<organism evidence="1 2">
    <name type="scientific">Meganyctiphanes norvegica</name>
    <name type="common">Northern krill</name>
    <name type="synonym">Thysanopoda norvegica</name>
    <dbReference type="NCBI Taxonomy" id="48144"/>
    <lineage>
        <taxon>Eukaryota</taxon>
        <taxon>Metazoa</taxon>
        <taxon>Ecdysozoa</taxon>
        <taxon>Arthropoda</taxon>
        <taxon>Crustacea</taxon>
        <taxon>Multicrustacea</taxon>
        <taxon>Malacostraca</taxon>
        <taxon>Eumalacostraca</taxon>
        <taxon>Eucarida</taxon>
        <taxon>Euphausiacea</taxon>
        <taxon>Euphausiidae</taxon>
        <taxon>Meganyctiphanes</taxon>
    </lineage>
</organism>